<dbReference type="VEuPathDB" id="FungiDB:VP01_1454g6"/>
<evidence type="ECO:0000256" key="3">
    <source>
        <dbReference type="SAM" id="MobiDB-lite"/>
    </source>
</evidence>
<dbReference type="PANTHER" id="PTHR22663:SF17">
    <property type="entry name" value="RING FINGER PROTEIN NARYA-RELATED"/>
    <property type="match status" value="1"/>
</dbReference>
<keyword evidence="2" id="KW-0479">Metal-binding</keyword>
<protein>
    <recommendedName>
        <fullName evidence="4">RING-type domain-containing protein</fullName>
    </recommendedName>
</protein>
<dbReference type="PROSITE" id="PS50089">
    <property type="entry name" value="ZF_RING_2"/>
    <property type="match status" value="1"/>
</dbReference>
<accession>A0A0L6VJX4</accession>
<dbReference type="GO" id="GO:0008270">
    <property type="term" value="F:zinc ion binding"/>
    <property type="evidence" value="ECO:0007669"/>
    <property type="project" value="UniProtKB-KW"/>
</dbReference>
<keyword evidence="1" id="KW-0469">Meiosis</keyword>
<dbReference type="InterPro" id="IPR001841">
    <property type="entry name" value="Znf_RING"/>
</dbReference>
<keyword evidence="2" id="KW-0862">Zinc</keyword>
<feature type="region of interest" description="Disordered" evidence="3">
    <location>
        <begin position="345"/>
        <end position="364"/>
    </location>
</feature>
<dbReference type="GO" id="GO:0000795">
    <property type="term" value="C:synaptonemal complex"/>
    <property type="evidence" value="ECO:0007669"/>
    <property type="project" value="InterPro"/>
</dbReference>
<dbReference type="PANTHER" id="PTHR22663">
    <property type="entry name" value="RING FINGER PROTEIN NARYA-RELATED"/>
    <property type="match status" value="1"/>
</dbReference>
<proteinExistence type="predicted"/>
<comment type="caution">
    <text evidence="5">The sequence shown here is derived from an EMBL/GenBank/DDBJ whole genome shotgun (WGS) entry which is preliminary data.</text>
</comment>
<feature type="domain" description="RING-type" evidence="4">
    <location>
        <begin position="74"/>
        <end position="122"/>
    </location>
</feature>
<dbReference type="SUPFAM" id="SSF57850">
    <property type="entry name" value="RING/U-box"/>
    <property type="match status" value="1"/>
</dbReference>
<sequence>MSTSHQRPDYPTAGTHDSSHGRPRTAPAAGSTTNPPTKAREPDRTIRRTLLMPSAGSSSIQDVENQDPFEFLGCSNCTDDFFDNYPHSFWLLECGHLACAPCLGHPNGEVDARQHQRCPMPRCGGIRTMVYELRRGKAMDPAIGEFFESPHAMAERMDTVLSFQNRQMRLRISNLHKLVQVQRQALQRHNQYSPVPTAAADDDNQELPLLKQQVLNLKHQLRLLQLQLHQLQSATTPIQRHPTHQTALPNQPSESVIKRRKTVDPRRRVMMEKMLYLCERSDRRTAHDSTSRGQRGNEERGQEMRGEEGQGYNRHRLGAIPEDEVFPMEAGGSGGERQREIVGGRPSARIGPQRPPAGHLRALAPACPSPALESRHHLTIPVLRLSPPAPSP</sequence>
<dbReference type="GO" id="GO:0019789">
    <property type="term" value="F:SUMO transferase activity"/>
    <property type="evidence" value="ECO:0007669"/>
    <property type="project" value="InterPro"/>
</dbReference>
<gene>
    <name evidence="5" type="ORF">VP01_1454g6</name>
</gene>
<evidence type="ECO:0000259" key="4">
    <source>
        <dbReference type="PROSITE" id="PS50089"/>
    </source>
</evidence>
<keyword evidence="6" id="KW-1185">Reference proteome</keyword>
<dbReference type="Proteomes" id="UP000037035">
    <property type="component" value="Unassembled WGS sequence"/>
</dbReference>
<evidence type="ECO:0000313" key="6">
    <source>
        <dbReference type="Proteomes" id="UP000037035"/>
    </source>
</evidence>
<dbReference type="OrthoDB" id="2503547at2759"/>
<name>A0A0L6VJX4_9BASI</name>
<dbReference type="EMBL" id="LAVV01005054">
    <property type="protein sequence ID" value="KNZ61086.1"/>
    <property type="molecule type" value="Genomic_DNA"/>
</dbReference>
<evidence type="ECO:0000313" key="5">
    <source>
        <dbReference type="EMBL" id="KNZ61086.1"/>
    </source>
</evidence>
<evidence type="ECO:0000256" key="1">
    <source>
        <dbReference type="ARBA" id="ARBA00023254"/>
    </source>
</evidence>
<feature type="compositionally biased region" description="Basic and acidic residues" evidence="3">
    <location>
        <begin position="280"/>
        <end position="308"/>
    </location>
</feature>
<dbReference type="GO" id="GO:0007129">
    <property type="term" value="P:homologous chromosome pairing at meiosis"/>
    <property type="evidence" value="ECO:0007669"/>
    <property type="project" value="TreeGrafter"/>
</dbReference>
<feature type="region of interest" description="Disordered" evidence="3">
    <location>
        <begin position="1"/>
        <end position="45"/>
    </location>
</feature>
<reference evidence="5 6" key="1">
    <citation type="submission" date="2015-08" db="EMBL/GenBank/DDBJ databases">
        <title>Next Generation Sequencing and Analysis of the Genome of Puccinia sorghi L Schw, the Causal Agent of Maize Common Rust.</title>
        <authorList>
            <person name="Rochi L."/>
            <person name="Burguener G."/>
            <person name="Darino M."/>
            <person name="Turjanski A."/>
            <person name="Kreff E."/>
            <person name="Dieguez M.J."/>
            <person name="Sacco F."/>
        </authorList>
    </citation>
    <scope>NUCLEOTIDE SEQUENCE [LARGE SCALE GENOMIC DNA]</scope>
    <source>
        <strain evidence="5 6">RO10H11247</strain>
    </source>
</reference>
<dbReference type="AlphaFoldDB" id="A0A0L6VJX4"/>
<dbReference type="STRING" id="27349.A0A0L6VJX4"/>
<feature type="region of interest" description="Disordered" evidence="3">
    <location>
        <begin position="280"/>
        <end position="310"/>
    </location>
</feature>
<dbReference type="InterPro" id="IPR042123">
    <property type="entry name" value="Zip3/RNF212-like"/>
</dbReference>
<organism evidence="5 6">
    <name type="scientific">Puccinia sorghi</name>
    <dbReference type="NCBI Taxonomy" id="27349"/>
    <lineage>
        <taxon>Eukaryota</taxon>
        <taxon>Fungi</taxon>
        <taxon>Dikarya</taxon>
        <taxon>Basidiomycota</taxon>
        <taxon>Pucciniomycotina</taxon>
        <taxon>Pucciniomycetes</taxon>
        <taxon>Pucciniales</taxon>
        <taxon>Pucciniaceae</taxon>
        <taxon>Puccinia</taxon>
    </lineage>
</organism>
<keyword evidence="2" id="KW-0863">Zinc-finger</keyword>
<dbReference type="GO" id="GO:0016925">
    <property type="term" value="P:protein sumoylation"/>
    <property type="evidence" value="ECO:0007669"/>
    <property type="project" value="TreeGrafter"/>
</dbReference>
<dbReference type="GO" id="GO:0007131">
    <property type="term" value="P:reciprocal meiotic recombination"/>
    <property type="evidence" value="ECO:0007669"/>
    <property type="project" value="InterPro"/>
</dbReference>
<evidence type="ECO:0000256" key="2">
    <source>
        <dbReference type="PROSITE-ProRule" id="PRU00175"/>
    </source>
</evidence>